<gene>
    <name evidence="1" type="primary">SSCI00950.1</name>
</gene>
<dbReference type="Proteomes" id="UP000242770">
    <property type="component" value="Unassembled WGS sequence"/>
</dbReference>
<sequence>MHMVLELQHQVPLLYVCFCNPNADANSKAGYPFPDSGGLV</sequence>
<organism evidence="1 2">
    <name type="scientific">Sporisorium scitamineum</name>
    <dbReference type="NCBI Taxonomy" id="49012"/>
    <lineage>
        <taxon>Eukaryota</taxon>
        <taxon>Fungi</taxon>
        <taxon>Dikarya</taxon>
        <taxon>Basidiomycota</taxon>
        <taxon>Ustilaginomycotina</taxon>
        <taxon>Ustilaginomycetes</taxon>
        <taxon>Ustilaginales</taxon>
        <taxon>Ustilaginaceae</taxon>
        <taxon>Sporisorium</taxon>
    </lineage>
</organism>
<evidence type="ECO:0000313" key="2">
    <source>
        <dbReference type="Proteomes" id="UP000242770"/>
    </source>
</evidence>
<protein>
    <submittedName>
        <fullName evidence="1">Uncharacterized protein</fullName>
    </submittedName>
</protein>
<proteinExistence type="predicted"/>
<dbReference type="AlphaFoldDB" id="A0A0F7RRI1"/>
<name>A0A0F7RRI1_9BASI</name>
<accession>A0A0F7RRI1</accession>
<evidence type="ECO:0000313" key="1">
    <source>
        <dbReference type="EMBL" id="CDR98526.1"/>
    </source>
</evidence>
<reference evidence="2" key="1">
    <citation type="submission" date="2014-06" db="EMBL/GenBank/DDBJ databases">
        <authorList>
            <person name="Berkman P.J."/>
        </authorList>
    </citation>
    <scope>NUCLEOTIDE SEQUENCE [LARGE SCALE GENOMIC DNA]</scope>
</reference>
<keyword evidence="2" id="KW-1185">Reference proteome</keyword>
<dbReference type="EMBL" id="CCFA01000083">
    <property type="protein sequence ID" value="CDR98526.1"/>
    <property type="molecule type" value="Genomic_DNA"/>
</dbReference>